<dbReference type="RefSeq" id="WP_038214651.1">
    <property type="nucleotide sequence ID" value="NZ_CAWLWN010000091.1"/>
</dbReference>
<dbReference type="Proteomes" id="UP000028511">
    <property type="component" value="Unassembled WGS sequence"/>
</dbReference>
<dbReference type="InterPro" id="IPR025714">
    <property type="entry name" value="Methyltranfer_dom"/>
</dbReference>
<dbReference type="EMBL" id="CBSW010000308">
    <property type="protein sequence ID" value="CDG99496.1"/>
    <property type="molecule type" value="Genomic_DNA"/>
</dbReference>
<dbReference type="GO" id="GO:0032259">
    <property type="term" value="P:methylation"/>
    <property type="evidence" value="ECO:0007669"/>
    <property type="project" value="UniProtKB-KW"/>
</dbReference>
<dbReference type="SUPFAM" id="SSF53335">
    <property type="entry name" value="S-adenosyl-L-methionine-dependent methyltransferases"/>
    <property type="match status" value="1"/>
</dbReference>
<dbReference type="HOGENOM" id="CLU_049749_3_2_6"/>
<dbReference type="PANTHER" id="PTHR43861">
    <property type="entry name" value="TRANS-ACONITATE 2-METHYLTRANSFERASE-RELATED"/>
    <property type="match status" value="1"/>
</dbReference>
<reference evidence="2" key="1">
    <citation type="submission" date="2013-07" db="EMBL/GenBank/DDBJ databases">
        <title>Sub-species coevolution in mutualistic symbiosis.</title>
        <authorList>
            <person name="Murfin K."/>
            <person name="Klassen J."/>
            <person name="Lee M."/>
            <person name="Forst S."/>
            <person name="Stock P."/>
            <person name="Goodrich-Blair H."/>
        </authorList>
    </citation>
    <scope>NUCLEOTIDE SEQUENCE [LARGE SCALE GENOMIC DNA]</scope>
    <source>
        <strain evidence="2">Puntauvense</strain>
    </source>
</reference>
<comment type="caution">
    <text evidence="2">The sequence shown here is derived from an EMBL/GenBank/DDBJ whole genome shotgun (WGS) entry which is preliminary data.</text>
</comment>
<gene>
    <name evidence="2" type="ORF">XBP1_990036</name>
</gene>
<protein>
    <submittedName>
        <fullName evidence="2">Methyltransferase</fullName>
    </submittedName>
</protein>
<sequence>MEIKDTSYDPIAEHYNNFSDTAPQRILEMRTILNLAGEIQGKSVLDLACGTGFFTFEFKRLGASKIVGIDISENMIAVAREEAKKSGENIEFHARDVSAMEMESFGKFDITVAGWLFCNAASIEELEAMFRVVATHLKPSGKLVSYTIEPDFRLDNHDYSNYQVKFISETPWKSGFRHEAEFITNPPSPLIFYCWSHEDYENAANKAGLKHFEWRKPMIMESDIERYPPGFWDNHQNNSWEVGFMCQF</sequence>
<name>A0A077NBJ5_XENBV</name>
<dbReference type="AlphaFoldDB" id="A0A077NBJ5"/>
<keyword evidence="2" id="KW-0489">Methyltransferase</keyword>
<proteinExistence type="predicted"/>
<dbReference type="PANTHER" id="PTHR43861:SF1">
    <property type="entry name" value="TRANS-ACONITATE 2-METHYLTRANSFERASE"/>
    <property type="match status" value="1"/>
</dbReference>
<dbReference type="GO" id="GO:0008168">
    <property type="term" value="F:methyltransferase activity"/>
    <property type="evidence" value="ECO:0007669"/>
    <property type="project" value="UniProtKB-KW"/>
</dbReference>
<accession>A0A077NBJ5</accession>
<dbReference type="Pfam" id="PF13847">
    <property type="entry name" value="Methyltransf_31"/>
    <property type="match status" value="1"/>
</dbReference>
<dbReference type="CDD" id="cd02440">
    <property type="entry name" value="AdoMet_MTases"/>
    <property type="match status" value="1"/>
</dbReference>
<organism evidence="2 3">
    <name type="scientific">Xenorhabdus bovienii str. puntauvense</name>
    <dbReference type="NCBI Taxonomy" id="1398201"/>
    <lineage>
        <taxon>Bacteria</taxon>
        <taxon>Pseudomonadati</taxon>
        <taxon>Pseudomonadota</taxon>
        <taxon>Gammaproteobacteria</taxon>
        <taxon>Enterobacterales</taxon>
        <taxon>Morganellaceae</taxon>
        <taxon>Xenorhabdus</taxon>
    </lineage>
</organism>
<dbReference type="Gene3D" id="3.40.50.150">
    <property type="entry name" value="Vaccinia Virus protein VP39"/>
    <property type="match status" value="1"/>
</dbReference>
<evidence type="ECO:0000313" key="2">
    <source>
        <dbReference type="EMBL" id="CDG99496.1"/>
    </source>
</evidence>
<feature type="domain" description="Methyltransferase" evidence="1">
    <location>
        <begin position="41"/>
        <end position="149"/>
    </location>
</feature>
<evidence type="ECO:0000259" key="1">
    <source>
        <dbReference type="Pfam" id="PF13847"/>
    </source>
</evidence>
<dbReference type="InterPro" id="IPR029063">
    <property type="entry name" value="SAM-dependent_MTases_sf"/>
</dbReference>
<keyword evidence="2" id="KW-0808">Transferase</keyword>
<evidence type="ECO:0000313" key="3">
    <source>
        <dbReference type="Proteomes" id="UP000028511"/>
    </source>
</evidence>